<dbReference type="OrthoDB" id="6428749at2759"/>
<feature type="binding site" evidence="4">
    <location>
        <begin position="234"/>
        <end position="237"/>
    </location>
    <ligand>
        <name>substrate</name>
    </ligand>
</feature>
<feature type="region of interest" description="Disordered" evidence="5">
    <location>
        <begin position="1"/>
        <end position="21"/>
    </location>
</feature>
<evidence type="ECO:0000256" key="1">
    <source>
        <dbReference type="ARBA" id="ARBA00009199"/>
    </source>
</evidence>
<reference evidence="7" key="1">
    <citation type="journal article" date="2020" name="Stud. Mycol.">
        <title>101 Dothideomycetes genomes: a test case for predicting lifestyles and emergence of pathogens.</title>
        <authorList>
            <person name="Haridas S."/>
            <person name="Albert R."/>
            <person name="Binder M."/>
            <person name="Bloem J."/>
            <person name="Labutti K."/>
            <person name="Salamov A."/>
            <person name="Andreopoulos B."/>
            <person name="Baker S."/>
            <person name="Barry K."/>
            <person name="Bills G."/>
            <person name="Bluhm B."/>
            <person name="Cannon C."/>
            <person name="Castanera R."/>
            <person name="Culley D."/>
            <person name="Daum C."/>
            <person name="Ezra D."/>
            <person name="Gonzalez J."/>
            <person name="Henrissat B."/>
            <person name="Kuo A."/>
            <person name="Liang C."/>
            <person name="Lipzen A."/>
            <person name="Lutzoni F."/>
            <person name="Magnuson J."/>
            <person name="Mondo S."/>
            <person name="Nolan M."/>
            <person name="Ohm R."/>
            <person name="Pangilinan J."/>
            <person name="Park H.-J."/>
            <person name="Ramirez L."/>
            <person name="Alfaro M."/>
            <person name="Sun H."/>
            <person name="Tritt A."/>
            <person name="Yoshinaga Y."/>
            <person name="Zwiers L.-H."/>
            <person name="Turgeon B."/>
            <person name="Goodwin S."/>
            <person name="Spatafora J."/>
            <person name="Crous P."/>
            <person name="Grigoriev I."/>
        </authorList>
    </citation>
    <scope>NUCLEOTIDE SEQUENCE</scope>
    <source>
        <strain evidence="7">ATCC 36951</strain>
    </source>
</reference>
<dbReference type="InterPro" id="IPR023631">
    <property type="entry name" value="Amidase_dom"/>
</dbReference>
<evidence type="ECO:0000256" key="2">
    <source>
        <dbReference type="ARBA" id="ARBA00022801"/>
    </source>
</evidence>
<dbReference type="SUPFAM" id="SSF75304">
    <property type="entry name" value="Amidase signature (AS) enzymes"/>
    <property type="match status" value="1"/>
</dbReference>
<feature type="active site" description="Acyl-ester intermediate" evidence="3">
    <location>
        <position position="237"/>
    </location>
</feature>
<accession>A0A6A6CA72</accession>
<dbReference type="GO" id="GO:0016787">
    <property type="term" value="F:hydrolase activity"/>
    <property type="evidence" value="ECO:0007669"/>
    <property type="project" value="UniProtKB-KW"/>
</dbReference>
<feature type="binding site" evidence="4">
    <location>
        <position position="187"/>
    </location>
    <ligand>
        <name>substrate</name>
    </ligand>
</feature>
<sequence length="557" mass="61450">MDSVSEREPWQAIAKRKQDEREQKIPAEWRLPSTLLPKQDVDDVFNFPQTSGFFTLRELELTNVDASKVVAKIAAGEWTSEEVTRAVCKRAAFAQQLVNCLTEICFDEAIARAKELDRKLKEDGQVVGPLHGLAISLKDQFNIPGLDSTLGYVSRIGQPASSPSTLVTILQNAGAVVYVKTNVPATLMMGETINNVFGRSLNPHNRTLTPGGSSGGESALITLGGSYLGVGTDIGGSIRHPCSFTGLYGLRPSQGRVSYQNVQNTFVGQEAVKSSAGPMCRSPDDIRLFMSSILAEKPWRLDPYCLPIPWREEEEILPQQLCFGIANHDGFVSATPPLVRAIEIVKQKLLDAGHRVIEYIPHEMQESRVLINKMWSADGGEEFQRDTDLSGEPLHPDLEAWLGHSANAPRPSVSDMWRVQNQRTLLAQKWSERWENTQSQTGTGRPIDGLIMPSLPFPAVKHDSSYPSHYGTLSPLLDLTTGSFPVTRVDLEKDQMPADRPILSGRDGMVKKFYKGPENHKNAPVGLAVIGRRLEEEKVTAMLKVLSEIVGRDAAHL</sequence>
<feature type="active site" description="Charge relay system" evidence="3">
    <location>
        <position position="213"/>
    </location>
</feature>
<dbReference type="PANTHER" id="PTHR46072">
    <property type="entry name" value="AMIDASE-RELATED-RELATED"/>
    <property type="match status" value="1"/>
</dbReference>
<feature type="binding site" evidence="4">
    <location>
        <position position="213"/>
    </location>
    <ligand>
        <name>substrate</name>
    </ligand>
</feature>
<evidence type="ECO:0000259" key="6">
    <source>
        <dbReference type="Pfam" id="PF01425"/>
    </source>
</evidence>
<dbReference type="RefSeq" id="XP_033664986.1">
    <property type="nucleotide sequence ID" value="XM_033807691.1"/>
</dbReference>
<dbReference type="EMBL" id="ML993605">
    <property type="protein sequence ID" value="KAF2164097.1"/>
    <property type="molecule type" value="Genomic_DNA"/>
</dbReference>
<proteinExistence type="inferred from homology"/>
<feature type="active site" description="Charge relay system" evidence="3">
    <location>
        <position position="138"/>
    </location>
</feature>
<feature type="domain" description="Amidase" evidence="6">
    <location>
        <begin position="82"/>
        <end position="539"/>
    </location>
</feature>
<evidence type="ECO:0000313" key="8">
    <source>
        <dbReference type="Proteomes" id="UP000799537"/>
    </source>
</evidence>
<gene>
    <name evidence="7" type="ORF">M409DRAFT_25444</name>
</gene>
<dbReference type="PIRSF" id="PIRSF001221">
    <property type="entry name" value="Amidase_fungi"/>
    <property type="match status" value="1"/>
</dbReference>
<evidence type="ECO:0000256" key="5">
    <source>
        <dbReference type="SAM" id="MobiDB-lite"/>
    </source>
</evidence>
<dbReference type="GeneID" id="54560963"/>
<keyword evidence="8" id="KW-1185">Reference proteome</keyword>
<evidence type="ECO:0000313" key="7">
    <source>
        <dbReference type="EMBL" id="KAF2164097.1"/>
    </source>
</evidence>
<keyword evidence="2" id="KW-0378">Hydrolase</keyword>
<evidence type="ECO:0000256" key="4">
    <source>
        <dbReference type="PIRSR" id="PIRSR001221-2"/>
    </source>
</evidence>
<dbReference type="AlphaFoldDB" id="A0A6A6CA72"/>
<name>A0A6A6CA72_ZASCE</name>
<dbReference type="InterPro" id="IPR036928">
    <property type="entry name" value="AS_sf"/>
</dbReference>
<evidence type="ECO:0000256" key="3">
    <source>
        <dbReference type="PIRSR" id="PIRSR001221-1"/>
    </source>
</evidence>
<dbReference type="Pfam" id="PF01425">
    <property type="entry name" value="Amidase"/>
    <property type="match status" value="1"/>
</dbReference>
<dbReference type="PANTHER" id="PTHR46072:SF2">
    <property type="entry name" value="AMIDASE (EUROFUNG)"/>
    <property type="match status" value="1"/>
</dbReference>
<organism evidence="7 8">
    <name type="scientific">Zasmidium cellare ATCC 36951</name>
    <dbReference type="NCBI Taxonomy" id="1080233"/>
    <lineage>
        <taxon>Eukaryota</taxon>
        <taxon>Fungi</taxon>
        <taxon>Dikarya</taxon>
        <taxon>Ascomycota</taxon>
        <taxon>Pezizomycotina</taxon>
        <taxon>Dothideomycetes</taxon>
        <taxon>Dothideomycetidae</taxon>
        <taxon>Mycosphaerellales</taxon>
        <taxon>Mycosphaerellaceae</taxon>
        <taxon>Zasmidium</taxon>
    </lineage>
</organism>
<protein>
    <recommendedName>
        <fullName evidence="6">Amidase domain-containing protein</fullName>
    </recommendedName>
</protein>
<dbReference type="Gene3D" id="3.90.1300.10">
    <property type="entry name" value="Amidase signature (AS) domain"/>
    <property type="match status" value="1"/>
</dbReference>
<dbReference type="Proteomes" id="UP000799537">
    <property type="component" value="Unassembled WGS sequence"/>
</dbReference>
<comment type="similarity">
    <text evidence="1">Belongs to the amidase family.</text>
</comment>